<dbReference type="PANTHER" id="PTHR35046">
    <property type="entry name" value="ZINC KNUCKLE (CCHC-TYPE) FAMILY PROTEIN"/>
    <property type="match status" value="1"/>
</dbReference>
<name>A0A371GR60_MUCPR</name>
<evidence type="ECO:0000256" key="1">
    <source>
        <dbReference type="SAM" id="MobiDB-lite"/>
    </source>
</evidence>
<organism evidence="2 3">
    <name type="scientific">Mucuna pruriens</name>
    <name type="common">Velvet bean</name>
    <name type="synonym">Dolichos pruriens</name>
    <dbReference type="NCBI Taxonomy" id="157652"/>
    <lineage>
        <taxon>Eukaryota</taxon>
        <taxon>Viridiplantae</taxon>
        <taxon>Streptophyta</taxon>
        <taxon>Embryophyta</taxon>
        <taxon>Tracheophyta</taxon>
        <taxon>Spermatophyta</taxon>
        <taxon>Magnoliopsida</taxon>
        <taxon>eudicotyledons</taxon>
        <taxon>Gunneridae</taxon>
        <taxon>Pentapetalae</taxon>
        <taxon>rosids</taxon>
        <taxon>fabids</taxon>
        <taxon>Fabales</taxon>
        <taxon>Fabaceae</taxon>
        <taxon>Papilionoideae</taxon>
        <taxon>50 kb inversion clade</taxon>
        <taxon>NPAAA clade</taxon>
        <taxon>indigoferoid/millettioid clade</taxon>
        <taxon>Phaseoleae</taxon>
        <taxon>Mucuna</taxon>
    </lineage>
</organism>
<proteinExistence type="predicted"/>
<dbReference type="OrthoDB" id="1731207at2759"/>
<accession>A0A371GR60</accession>
<evidence type="ECO:0000313" key="3">
    <source>
        <dbReference type="Proteomes" id="UP000257109"/>
    </source>
</evidence>
<dbReference type="EMBL" id="QJKJ01004750">
    <property type="protein sequence ID" value="RDX92883.1"/>
    <property type="molecule type" value="Genomic_DNA"/>
</dbReference>
<keyword evidence="3" id="KW-1185">Reference proteome</keyword>
<protein>
    <submittedName>
        <fullName evidence="2">Uncharacterized protein</fullName>
    </submittedName>
</protein>
<gene>
    <name evidence="2" type="ORF">CR513_24930</name>
</gene>
<feature type="compositionally biased region" description="Low complexity" evidence="1">
    <location>
        <begin position="57"/>
        <end position="70"/>
    </location>
</feature>
<dbReference type="PANTHER" id="PTHR35046:SF9">
    <property type="entry name" value="RNA-DIRECTED DNA POLYMERASE"/>
    <property type="match status" value="1"/>
</dbReference>
<dbReference type="AlphaFoldDB" id="A0A371GR60"/>
<feature type="non-terminal residue" evidence="2">
    <location>
        <position position="1"/>
    </location>
</feature>
<comment type="caution">
    <text evidence="2">The sequence shown here is derived from an EMBL/GenBank/DDBJ whole genome shotgun (WGS) entry which is preliminary data.</text>
</comment>
<evidence type="ECO:0000313" key="2">
    <source>
        <dbReference type="EMBL" id="RDX92883.1"/>
    </source>
</evidence>
<reference evidence="2" key="1">
    <citation type="submission" date="2018-05" db="EMBL/GenBank/DDBJ databases">
        <title>Draft genome of Mucuna pruriens seed.</title>
        <authorList>
            <person name="Nnadi N.E."/>
            <person name="Vos R."/>
            <person name="Hasami M.H."/>
            <person name="Devisetty U.K."/>
            <person name="Aguiy J.C."/>
        </authorList>
    </citation>
    <scope>NUCLEOTIDE SEQUENCE [LARGE SCALE GENOMIC DNA]</scope>
    <source>
        <strain evidence="2">JCA_2017</strain>
    </source>
</reference>
<feature type="compositionally biased region" description="Polar residues" evidence="1">
    <location>
        <begin position="71"/>
        <end position="85"/>
    </location>
</feature>
<sequence>MEIAMTRANVEEDHEATLTRFFGGLKEEIADVVDLQYYMERENLLHKAIEVERQLKSKSSSKFASSSSSSWRPNWKNNKVVTNPRQDVKAKYSNAPLQDGVVIITRHALSIQPKEDGDVE</sequence>
<feature type="region of interest" description="Disordered" evidence="1">
    <location>
        <begin position="56"/>
        <end position="87"/>
    </location>
</feature>
<dbReference type="Proteomes" id="UP000257109">
    <property type="component" value="Unassembled WGS sequence"/>
</dbReference>